<evidence type="ECO:0000313" key="2">
    <source>
        <dbReference type="EMBL" id="GGY80921.1"/>
    </source>
</evidence>
<evidence type="ECO:0000313" key="3">
    <source>
        <dbReference type="Proteomes" id="UP000619512"/>
    </source>
</evidence>
<feature type="region of interest" description="Disordered" evidence="1">
    <location>
        <begin position="1"/>
        <end position="42"/>
    </location>
</feature>
<accession>A0AA88C5H2</accession>
<dbReference type="AlphaFoldDB" id="A0AA88C5H2"/>
<feature type="compositionally biased region" description="Polar residues" evidence="1">
    <location>
        <begin position="14"/>
        <end position="23"/>
    </location>
</feature>
<organism evidence="2 3">
    <name type="scientific">Pseudoduganella plicata</name>
    <dbReference type="NCBI Taxonomy" id="321984"/>
    <lineage>
        <taxon>Bacteria</taxon>
        <taxon>Pseudomonadati</taxon>
        <taxon>Pseudomonadota</taxon>
        <taxon>Betaproteobacteria</taxon>
        <taxon>Burkholderiales</taxon>
        <taxon>Oxalobacteraceae</taxon>
        <taxon>Telluria group</taxon>
        <taxon>Pseudoduganella</taxon>
    </lineage>
</organism>
<sequence>MPNSVRGSAPDSKASGSACSSDVDSMMPTDRLTMRSTTRDSSVNEKIAAAEMLTMPATVVASRMDVSTGSILEPLVLCRGARCRDG</sequence>
<proteinExistence type="predicted"/>
<dbReference type="Proteomes" id="UP000619512">
    <property type="component" value="Unassembled WGS sequence"/>
</dbReference>
<reference evidence="2" key="1">
    <citation type="journal article" date="2014" name="Int. J. Syst. Evol. Microbiol.">
        <title>Complete genome sequence of Corynebacterium casei LMG S-19264T (=DSM 44701T), isolated from a smear-ripened cheese.</title>
        <authorList>
            <consortium name="US DOE Joint Genome Institute (JGI-PGF)"/>
            <person name="Walter F."/>
            <person name="Albersmeier A."/>
            <person name="Kalinowski J."/>
            <person name="Ruckert C."/>
        </authorList>
    </citation>
    <scope>NUCLEOTIDE SEQUENCE</scope>
    <source>
        <strain evidence="2">KCTC 12344</strain>
    </source>
</reference>
<name>A0AA88C5H2_9BURK</name>
<comment type="caution">
    <text evidence="2">The sequence shown here is derived from an EMBL/GenBank/DDBJ whole genome shotgun (WGS) entry which is preliminary data.</text>
</comment>
<dbReference type="EMBL" id="BMWW01000002">
    <property type="protein sequence ID" value="GGY80921.1"/>
    <property type="molecule type" value="Genomic_DNA"/>
</dbReference>
<gene>
    <name evidence="2" type="ORF">GCM10007388_12010</name>
</gene>
<protein>
    <submittedName>
        <fullName evidence="2">Uncharacterized protein</fullName>
    </submittedName>
</protein>
<evidence type="ECO:0000256" key="1">
    <source>
        <dbReference type="SAM" id="MobiDB-lite"/>
    </source>
</evidence>
<reference evidence="2" key="2">
    <citation type="submission" date="2022-12" db="EMBL/GenBank/DDBJ databases">
        <authorList>
            <person name="Sun Q."/>
            <person name="Kim S."/>
        </authorList>
    </citation>
    <scope>NUCLEOTIDE SEQUENCE</scope>
    <source>
        <strain evidence="2">KCTC 12344</strain>
    </source>
</reference>